<evidence type="ECO:0000313" key="3">
    <source>
        <dbReference type="Proteomes" id="UP000176923"/>
    </source>
</evidence>
<sequence length="214" mass="23591">MDKNAAENDLNSTGVNITKPVHKRRLSLFLKAYKKFLIVIVIVIIGLFLISKISTPKNSTNSPSSVRSVTTRVDRSYDFSALNNQGKPIPTTTASPSRIKLTITNAEKTSQVLVGDKTFSAKNNKLFLILNLELRNDRATPANIIPGDLIRMTYGGDESRKFAPDLHNNLVPVAAISTKIDRVGFVVPDNEKMFKIYIGELEGKKDIVTIAFGS</sequence>
<keyword evidence="1" id="KW-0812">Transmembrane</keyword>
<keyword evidence="1" id="KW-0472">Membrane</keyword>
<dbReference type="AlphaFoldDB" id="A0A1F5ZKZ8"/>
<keyword evidence="1" id="KW-1133">Transmembrane helix</keyword>
<evidence type="ECO:0008006" key="4">
    <source>
        <dbReference type="Google" id="ProtNLM"/>
    </source>
</evidence>
<gene>
    <name evidence="2" type="ORF">A3D77_07000</name>
</gene>
<evidence type="ECO:0000313" key="2">
    <source>
        <dbReference type="EMBL" id="OGG12777.1"/>
    </source>
</evidence>
<feature type="transmembrane region" description="Helical" evidence="1">
    <location>
        <begin position="32"/>
        <end position="50"/>
    </location>
</feature>
<dbReference type="EMBL" id="MFJL01000041">
    <property type="protein sequence ID" value="OGG12777.1"/>
    <property type="molecule type" value="Genomic_DNA"/>
</dbReference>
<comment type="caution">
    <text evidence="2">The sequence shown here is derived from an EMBL/GenBank/DDBJ whole genome shotgun (WGS) entry which is preliminary data.</text>
</comment>
<protein>
    <recommendedName>
        <fullName evidence="4">DUF4352 domain-containing protein</fullName>
    </recommendedName>
</protein>
<organism evidence="2 3">
    <name type="scientific">Candidatus Gottesmanbacteria bacterium RIFCSPHIGHO2_02_FULL_39_11</name>
    <dbReference type="NCBI Taxonomy" id="1798382"/>
    <lineage>
        <taxon>Bacteria</taxon>
        <taxon>Candidatus Gottesmaniibacteriota</taxon>
    </lineage>
</organism>
<name>A0A1F5ZKZ8_9BACT</name>
<evidence type="ECO:0000256" key="1">
    <source>
        <dbReference type="SAM" id="Phobius"/>
    </source>
</evidence>
<reference evidence="2 3" key="1">
    <citation type="journal article" date="2016" name="Nat. Commun.">
        <title>Thousands of microbial genomes shed light on interconnected biogeochemical processes in an aquifer system.</title>
        <authorList>
            <person name="Anantharaman K."/>
            <person name="Brown C.T."/>
            <person name="Hug L.A."/>
            <person name="Sharon I."/>
            <person name="Castelle C.J."/>
            <person name="Probst A.J."/>
            <person name="Thomas B.C."/>
            <person name="Singh A."/>
            <person name="Wilkins M.J."/>
            <person name="Karaoz U."/>
            <person name="Brodie E.L."/>
            <person name="Williams K.H."/>
            <person name="Hubbard S.S."/>
            <person name="Banfield J.F."/>
        </authorList>
    </citation>
    <scope>NUCLEOTIDE SEQUENCE [LARGE SCALE GENOMIC DNA]</scope>
</reference>
<dbReference type="Proteomes" id="UP000176923">
    <property type="component" value="Unassembled WGS sequence"/>
</dbReference>
<proteinExistence type="predicted"/>
<accession>A0A1F5ZKZ8</accession>